<dbReference type="STRING" id="33935.ADM90_09595"/>
<organism evidence="2 3">
    <name type="scientific">Lysinibacillus macroides</name>
    <dbReference type="NCBI Taxonomy" id="33935"/>
    <lineage>
        <taxon>Bacteria</taxon>
        <taxon>Bacillati</taxon>
        <taxon>Bacillota</taxon>
        <taxon>Bacilli</taxon>
        <taxon>Bacillales</taxon>
        <taxon>Bacillaceae</taxon>
        <taxon>Lysinibacillus</taxon>
    </lineage>
</organism>
<proteinExistence type="predicted"/>
<dbReference type="RefSeq" id="WP_053994739.1">
    <property type="nucleotide sequence ID" value="NZ_CP065643.1"/>
</dbReference>
<keyword evidence="1" id="KW-0812">Transmembrane</keyword>
<dbReference type="PATRIC" id="fig|33935.3.peg.1421"/>
<keyword evidence="1" id="KW-1133">Transmembrane helix</keyword>
<dbReference type="AlphaFoldDB" id="A0A0N0CWU8"/>
<name>A0A0N0CWU8_9BACI</name>
<evidence type="ECO:0000313" key="2">
    <source>
        <dbReference type="EMBL" id="KOY83494.1"/>
    </source>
</evidence>
<sequence>MNGLEISGTIQKTKNARFIKVLSSMMTGLIVIFVRCGMNGKRRHVMTRIVTTVYNAIGKFFSFFSV</sequence>
<feature type="transmembrane region" description="Helical" evidence="1">
    <location>
        <begin position="18"/>
        <end position="38"/>
    </location>
</feature>
<evidence type="ECO:0000256" key="1">
    <source>
        <dbReference type="SAM" id="Phobius"/>
    </source>
</evidence>
<protein>
    <submittedName>
        <fullName evidence="2">Uncharacterized protein</fullName>
    </submittedName>
</protein>
<comment type="caution">
    <text evidence="2">The sequence shown here is derived from an EMBL/GenBank/DDBJ whole genome shotgun (WGS) entry which is preliminary data.</text>
</comment>
<dbReference type="EMBL" id="LGCI01000005">
    <property type="protein sequence ID" value="KOY83494.1"/>
    <property type="molecule type" value="Genomic_DNA"/>
</dbReference>
<gene>
    <name evidence="2" type="ORF">ADM90_09595</name>
</gene>
<accession>A0A0N0CWU8</accession>
<keyword evidence="1" id="KW-0472">Membrane</keyword>
<reference evidence="2 3" key="1">
    <citation type="submission" date="2015-07" db="EMBL/GenBank/DDBJ databases">
        <title>Genome sequencing project for genomic taxonomy and phylogenomics of Bacillus-like bacteria.</title>
        <authorList>
            <person name="Liu B."/>
            <person name="Wang J."/>
            <person name="Zhu Y."/>
            <person name="Liu G."/>
            <person name="Chen Q."/>
            <person name="Chen Z."/>
            <person name="Che J."/>
            <person name="Ge C."/>
            <person name="Shi H."/>
            <person name="Pan Z."/>
            <person name="Liu X."/>
        </authorList>
    </citation>
    <scope>NUCLEOTIDE SEQUENCE [LARGE SCALE GENOMIC DNA]</scope>
    <source>
        <strain evidence="2 3">DSM 54</strain>
    </source>
</reference>
<keyword evidence="3" id="KW-1185">Reference proteome</keyword>
<evidence type="ECO:0000313" key="3">
    <source>
        <dbReference type="Proteomes" id="UP000037977"/>
    </source>
</evidence>
<dbReference type="Proteomes" id="UP000037977">
    <property type="component" value="Unassembled WGS sequence"/>
</dbReference>